<accession>A0AAW6CUQ2</accession>
<organism evidence="2 3">
    <name type="scientific">Faecalicoccus pleomorphus</name>
    <dbReference type="NCBI Taxonomy" id="1323"/>
    <lineage>
        <taxon>Bacteria</taxon>
        <taxon>Bacillati</taxon>
        <taxon>Bacillota</taxon>
        <taxon>Erysipelotrichia</taxon>
        <taxon>Erysipelotrichales</taxon>
        <taxon>Erysipelotrichaceae</taxon>
        <taxon>Faecalicoccus</taxon>
    </lineage>
</organism>
<dbReference type="InterPro" id="IPR012337">
    <property type="entry name" value="RNaseH-like_sf"/>
</dbReference>
<dbReference type="EMBL" id="JAQLXO010000051">
    <property type="protein sequence ID" value="MDB7983467.1"/>
    <property type="molecule type" value="Genomic_DNA"/>
</dbReference>
<dbReference type="GO" id="GO:0032196">
    <property type="term" value="P:transposition"/>
    <property type="evidence" value="ECO:0007669"/>
    <property type="project" value="TreeGrafter"/>
</dbReference>
<reference evidence="2" key="1">
    <citation type="submission" date="2023-01" db="EMBL/GenBank/DDBJ databases">
        <title>Human gut microbiome strain richness.</title>
        <authorList>
            <person name="Chen-Liaw A."/>
        </authorList>
    </citation>
    <scope>NUCLEOTIDE SEQUENCE</scope>
    <source>
        <strain evidence="2">D8_m1001271B151109d0_201107</strain>
    </source>
</reference>
<dbReference type="GO" id="GO:0004803">
    <property type="term" value="F:transposase activity"/>
    <property type="evidence" value="ECO:0007669"/>
    <property type="project" value="TreeGrafter"/>
</dbReference>
<evidence type="ECO:0000313" key="3">
    <source>
        <dbReference type="Proteomes" id="UP001212981"/>
    </source>
</evidence>
<protein>
    <submittedName>
        <fullName evidence="2">Helix-turn-helix domain-containing protein</fullName>
    </submittedName>
</protein>
<dbReference type="RefSeq" id="WP_272004167.1">
    <property type="nucleotide sequence ID" value="NZ_JAQLXO010000051.1"/>
</dbReference>
<dbReference type="SUPFAM" id="SSF53098">
    <property type="entry name" value="Ribonuclease H-like"/>
    <property type="match status" value="1"/>
</dbReference>
<comment type="caution">
    <text evidence="2">The sequence shown here is derived from an EMBL/GenBank/DDBJ whole genome shotgun (WGS) entry which is preliminary data.</text>
</comment>
<dbReference type="InterPro" id="IPR025246">
    <property type="entry name" value="IS30-like_HTH"/>
</dbReference>
<gene>
    <name evidence="2" type="ORF">PND82_11680</name>
</gene>
<proteinExistence type="predicted"/>
<dbReference type="Pfam" id="PF13936">
    <property type="entry name" value="HTH_38"/>
    <property type="match status" value="1"/>
</dbReference>
<name>A0AAW6CUQ2_9FIRM</name>
<sequence>MSNHKHLTLSDRLSLEKGLDNNASRSSLGKVLNKDKSTICKEIKSHARMIPFSRSGVPSSGTYDCIFISECGYNGFCPHACPKRVPVPCRRKDSPSGVCNGCPDRSSCKLTKKIYSAETAQEEYEFELRDSRIGWNISYKEAETLAVILKPLLEQGQSIAHILMNHPEIPYSEKTIYTYIDEGVLREFGITNMDLRRKVGRRMSKKQRQVYKPRRDNRYLKGRTYLDYQNYMAEHPDASVVEMDTVYNDISRGPFIQTFQFVDCHFMKGIYHDTKTSEDMLRGIHNLYEDLGKQNFRKYVQVILTDRGSEFVRAEEIEAFGCKVFYCDSMASWQKPHVENNHILFRYVCPKERDLGKLGLLSQDDLDLIFSHVNSYRRQYLHGKSPYEIFEFFHSDEDIMKRLNMKKIDPDQINLTPDLLKK</sequence>
<dbReference type="AlphaFoldDB" id="A0AAW6CUQ2"/>
<feature type="domain" description="Transposase IS30-like HTH" evidence="1">
    <location>
        <begin position="4"/>
        <end position="44"/>
    </location>
</feature>
<dbReference type="Proteomes" id="UP001212981">
    <property type="component" value="Unassembled WGS sequence"/>
</dbReference>
<evidence type="ECO:0000259" key="1">
    <source>
        <dbReference type="Pfam" id="PF13936"/>
    </source>
</evidence>
<dbReference type="GO" id="GO:0005829">
    <property type="term" value="C:cytosol"/>
    <property type="evidence" value="ECO:0007669"/>
    <property type="project" value="TreeGrafter"/>
</dbReference>
<dbReference type="InterPro" id="IPR051917">
    <property type="entry name" value="Transposase-Integrase"/>
</dbReference>
<dbReference type="PANTHER" id="PTHR10948">
    <property type="entry name" value="TRANSPOSASE"/>
    <property type="match status" value="1"/>
</dbReference>
<dbReference type="PANTHER" id="PTHR10948:SF23">
    <property type="entry name" value="TRANSPOSASE INSI FOR INSERTION SEQUENCE ELEMENT IS30A-RELATED"/>
    <property type="match status" value="1"/>
</dbReference>
<evidence type="ECO:0000313" key="2">
    <source>
        <dbReference type="EMBL" id="MDB7983467.1"/>
    </source>
</evidence>